<keyword evidence="1" id="KW-0732">Signal</keyword>
<dbReference type="OMA" id="LMEADMM"/>
<dbReference type="STRING" id="3641.A0A061G4V8"/>
<gene>
    <name evidence="2" type="ORF">TCM_016374</name>
</gene>
<dbReference type="InterPro" id="IPR004265">
    <property type="entry name" value="Dirigent"/>
</dbReference>
<proteinExistence type="inferred from homology"/>
<organism evidence="2 3">
    <name type="scientific">Theobroma cacao</name>
    <name type="common">Cacao</name>
    <name type="synonym">Cocoa</name>
    <dbReference type="NCBI Taxonomy" id="3641"/>
    <lineage>
        <taxon>Eukaryota</taxon>
        <taxon>Viridiplantae</taxon>
        <taxon>Streptophyta</taxon>
        <taxon>Embryophyta</taxon>
        <taxon>Tracheophyta</taxon>
        <taxon>Spermatophyta</taxon>
        <taxon>Magnoliopsida</taxon>
        <taxon>eudicotyledons</taxon>
        <taxon>Gunneridae</taxon>
        <taxon>Pentapetalae</taxon>
        <taxon>rosids</taxon>
        <taxon>malvids</taxon>
        <taxon>Malvales</taxon>
        <taxon>Malvaceae</taxon>
        <taxon>Byttnerioideae</taxon>
        <taxon>Theobroma</taxon>
    </lineage>
</organism>
<dbReference type="GO" id="GO:0048046">
    <property type="term" value="C:apoplast"/>
    <property type="evidence" value="ECO:0007669"/>
    <property type="project" value="UniProtKB-SubCell"/>
</dbReference>
<protein>
    <recommendedName>
        <fullName evidence="1">Dirigent protein</fullName>
    </recommendedName>
</protein>
<dbReference type="InParanoid" id="A0A061G4V8"/>
<evidence type="ECO:0000313" key="3">
    <source>
        <dbReference type="Proteomes" id="UP000026915"/>
    </source>
</evidence>
<comment type="subunit">
    <text evidence="1">Homodimer.</text>
</comment>
<dbReference type="HOGENOM" id="CLU_1952743_0_0_1"/>
<dbReference type="Pfam" id="PF03018">
    <property type="entry name" value="Dirigent"/>
    <property type="match status" value="1"/>
</dbReference>
<dbReference type="PANTHER" id="PTHR46442:SF6">
    <property type="entry name" value="DIRIGENT PROTEIN 5"/>
    <property type="match status" value="1"/>
</dbReference>
<accession>A0A061G4V8</accession>
<keyword evidence="1" id="KW-0964">Secreted</keyword>
<name>A0A061G4V8_THECC</name>
<evidence type="ECO:0000256" key="1">
    <source>
        <dbReference type="RuleBase" id="RU363099"/>
    </source>
</evidence>
<reference evidence="2 3" key="1">
    <citation type="journal article" date="2013" name="Genome Biol.">
        <title>The genome sequence of the most widely cultivated cacao type and its use to identify candidate genes regulating pod color.</title>
        <authorList>
            <person name="Motamayor J.C."/>
            <person name="Mockaitis K."/>
            <person name="Schmutz J."/>
            <person name="Haiminen N."/>
            <person name="Iii D.L."/>
            <person name="Cornejo O."/>
            <person name="Findley S.D."/>
            <person name="Zheng P."/>
            <person name="Utro F."/>
            <person name="Royaert S."/>
            <person name="Saski C."/>
            <person name="Jenkins J."/>
            <person name="Podicheti R."/>
            <person name="Zhao M."/>
            <person name="Scheffler B.E."/>
            <person name="Stack J.C."/>
            <person name="Feltus F.A."/>
            <person name="Mustiga G.M."/>
            <person name="Amores F."/>
            <person name="Phillips W."/>
            <person name="Marelli J.P."/>
            <person name="May G.D."/>
            <person name="Shapiro H."/>
            <person name="Ma J."/>
            <person name="Bustamante C.D."/>
            <person name="Schnell R.J."/>
            <person name="Main D."/>
            <person name="Gilbert D."/>
            <person name="Parida L."/>
            <person name="Kuhn D.N."/>
        </authorList>
    </citation>
    <scope>NUCLEOTIDE SEQUENCE [LARGE SCALE GENOMIC DNA]</scope>
    <source>
        <strain evidence="3">cv. Matina 1-6</strain>
    </source>
</reference>
<dbReference type="Gramene" id="EOY24900">
    <property type="protein sequence ID" value="EOY24900"/>
    <property type="gene ID" value="TCM_016374"/>
</dbReference>
<comment type="function">
    <text evidence="1">Dirigent proteins impart stereoselectivity on the phenoxy radical-coupling reaction, yielding optically active lignans from two molecules of coniferyl alcohol in the biosynthesis of lignans, flavonolignans, and alkaloids and thus plays a central role in plant secondary metabolism.</text>
</comment>
<dbReference type="AlphaFoldDB" id="A0A061G4V8"/>
<comment type="subcellular location">
    <subcellularLocation>
        <location evidence="1">Secreted</location>
        <location evidence="1">Extracellular space</location>
        <location evidence="1">Apoplast</location>
    </subcellularLocation>
</comment>
<feature type="signal peptide" evidence="1">
    <location>
        <begin position="1"/>
        <end position="26"/>
    </location>
</feature>
<feature type="chain" id="PRO_5008190127" description="Dirigent protein" evidence="1">
    <location>
        <begin position="27"/>
        <end position="129"/>
    </location>
</feature>
<dbReference type="EMBL" id="CM001881">
    <property type="protein sequence ID" value="EOY24900.1"/>
    <property type="molecule type" value="Genomic_DNA"/>
</dbReference>
<sequence>MGAPPQKSYLCILFFTLFLVSQSVLATRKTLKQRQPCTRFSLYYHDNRFSGDDVANATSIAVLNATAFGNYNYGMLVIFDDPMTKDNSFFSPPAARAQGFYFYDGKTQYNAWFAFTLVFNSTEYKRLLA</sequence>
<evidence type="ECO:0000313" key="2">
    <source>
        <dbReference type="EMBL" id="EOY24900.1"/>
    </source>
</evidence>
<comment type="similarity">
    <text evidence="1">Belongs to the plant dirigent protein family.</text>
</comment>
<keyword evidence="3" id="KW-1185">Reference proteome</keyword>
<dbReference type="PANTHER" id="PTHR46442">
    <property type="entry name" value="DIRIGENT PROTEIN"/>
    <property type="match status" value="1"/>
</dbReference>
<keyword evidence="1" id="KW-0052">Apoplast</keyword>
<dbReference type="Proteomes" id="UP000026915">
    <property type="component" value="Chromosome 3"/>
</dbReference>